<gene>
    <name evidence="2" type="ORF">MOHU_00340</name>
</gene>
<name>A0A2T0AYW6_9FIRM</name>
<proteinExistence type="predicted"/>
<evidence type="ECO:0000313" key="2">
    <source>
        <dbReference type="EMBL" id="PRR76190.1"/>
    </source>
</evidence>
<feature type="transmembrane region" description="Helical" evidence="1">
    <location>
        <begin position="59"/>
        <end position="77"/>
    </location>
</feature>
<keyword evidence="3" id="KW-1185">Reference proteome</keyword>
<reference evidence="2 3" key="1">
    <citation type="submission" date="2018-03" db="EMBL/GenBank/DDBJ databases">
        <title>Genome sequence of Moorella humiferrea DSM 23265.</title>
        <authorList>
            <person name="Poehlein A."/>
            <person name="Daniel R."/>
        </authorList>
    </citation>
    <scope>NUCLEOTIDE SEQUENCE [LARGE SCALE GENOMIC DNA]</scope>
    <source>
        <strain evidence="2 3">DSM 23265</strain>
    </source>
</reference>
<organism evidence="2 3">
    <name type="scientific">Neomoorella humiferrea</name>
    <dbReference type="NCBI Taxonomy" id="676965"/>
    <lineage>
        <taxon>Bacteria</taxon>
        <taxon>Bacillati</taxon>
        <taxon>Bacillota</taxon>
        <taxon>Clostridia</taxon>
        <taxon>Neomoorellales</taxon>
        <taxon>Neomoorellaceae</taxon>
        <taxon>Neomoorella</taxon>
    </lineage>
</organism>
<dbReference type="AlphaFoldDB" id="A0A2T0AYW6"/>
<dbReference type="Proteomes" id="UP000238415">
    <property type="component" value="Unassembled WGS sequence"/>
</dbReference>
<evidence type="ECO:0000313" key="3">
    <source>
        <dbReference type="Proteomes" id="UP000238415"/>
    </source>
</evidence>
<evidence type="ECO:0000256" key="1">
    <source>
        <dbReference type="SAM" id="Phobius"/>
    </source>
</evidence>
<keyword evidence="1" id="KW-0812">Transmembrane</keyword>
<keyword evidence="1" id="KW-1133">Transmembrane helix</keyword>
<keyword evidence="1" id="KW-0472">Membrane</keyword>
<dbReference type="EMBL" id="PVXM01000001">
    <property type="protein sequence ID" value="PRR76190.1"/>
    <property type="molecule type" value="Genomic_DNA"/>
</dbReference>
<protein>
    <submittedName>
        <fullName evidence="2">Uncharacterized protein</fullName>
    </submittedName>
</protein>
<comment type="caution">
    <text evidence="2">The sequence shown here is derived from an EMBL/GenBank/DDBJ whole genome shotgun (WGS) entry which is preliminary data.</text>
</comment>
<accession>A0A2T0AYW6</accession>
<sequence length="79" mass="9203">MLPEILRQNLNLLNASAKNNKEDTLEFVAERIERRLAETKADIEARISAMETRLTWRLFAFWIGQAAFFYGLVKVFLAK</sequence>